<dbReference type="EMBL" id="CP001998">
    <property type="protein sequence ID" value="ADE54753.1"/>
    <property type="molecule type" value="Genomic_DNA"/>
</dbReference>
<organism evidence="3 4">
    <name type="scientific">Coraliomargarita akajimensis (strain DSM 45221 / IAM 15411 / JCM 23193 / KCTC 12865 / 04OKA010-24)</name>
    <dbReference type="NCBI Taxonomy" id="583355"/>
    <lineage>
        <taxon>Bacteria</taxon>
        <taxon>Pseudomonadati</taxon>
        <taxon>Verrucomicrobiota</taxon>
        <taxon>Opitutia</taxon>
        <taxon>Puniceicoccales</taxon>
        <taxon>Coraliomargaritaceae</taxon>
        <taxon>Coraliomargarita</taxon>
    </lineage>
</organism>
<evidence type="ECO:0000259" key="2">
    <source>
        <dbReference type="Pfam" id="PF09835"/>
    </source>
</evidence>
<name>D5EK04_CORAD</name>
<reference evidence="3 4" key="1">
    <citation type="journal article" date="2010" name="Stand. Genomic Sci.">
        <title>Complete genome sequence of Coraliomargarita akajimensis type strain (04OKA010-24).</title>
        <authorList>
            <person name="Mavromatis K."/>
            <person name="Abt B."/>
            <person name="Brambilla E."/>
            <person name="Lapidus A."/>
            <person name="Copeland A."/>
            <person name="Deshpande S."/>
            <person name="Nolan M."/>
            <person name="Lucas S."/>
            <person name="Tice H."/>
            <person name="Cheng J.F."/>
            <person name="Han C."/>
            <person name="Detter J.C."/>
            <person name="Woyke T."/>
            <person name="Goodwin L."/>
            <person name="Pitluck S."/>
            <person name="Held B."/>
            <person name="Brettin T."/>
            <person name="Tapia R."/>
            <person name="Ivanova N."/>
            <person name="Mikhailova N."/>
            <person name="Pati A."/>
            <person name="Liolios K."/>
            <person name="Chen A."/>
            <person name="Palaniappan K."/>
            <person name="Land M."/>
            <person name="Hauser L."/>
            <person name="Chang Y.J."/>
            <person name="Jeffries C.D."/>
            <person name="Rohde M."/>
            <person name="Goker M."/>
            <person name="Bristow J."/>
            <person name="Eisen J.A."/>
            <person name="Markowitz V."/>
            <person name="Hugenholtz P."/>
            <person name="Klenk H.P."/>
            <person name="Kyrpides N.C."/>
        </authorList>
    </citation>
    <scope>NUCLEOTIDE SEQUENCE [LARGE SCALE GENOMIC DNA]</scope>
    <source>
        <strain evidence="4">DSM 45221 / IAM 15411 / JCM 23193 / KCTC 12865</strain>
    </source>
</reference>
<dbReference type="eggNOG" id="COG3216">
    <property type="taxonomic scope" value="Bacteria"/>
</dbReference>
<protein>
    <recommendedName>
        <fullName evidence="2">DUF2062 domain-containing protein</fullName>
    </recommendedName>
</protein>
<dbReference type="Proteomes" id="UP000000925">
    <property type="component" value="Chromosome"/>
</dbReference>
<keyword evidence="1" id="KW-0812">Transmembrane</keyword>
<accession>D5EK04</accession>
<keyword evidence="1" id="KW-0472">Membrane</keyword>
<proteinExistence type="predicted"/>
<sequence>MTIEEQELRATKTRRIRRVKRWLRPLPRRTNIHRYPVLRYFSAAAKKRAYVWSFRTENAIPAIYIGCVLTLLPIYGIQLPLALVFALLLRANLPILAGLQMVTNPFTVLPIWFALYQVGKSCVSLAGIEAMPLSKEDVSRLIDNFNSGEWSENWDRIMTVFGLTSLGAIIIGIFFGVILSTSYRIAANRTAASYQRLRERIDEHKRKKHPNNS</sequence>
<evidence type="ECO:0000313" key="4">
    <source>
        <dbReference type="Proteomes" id="UP000000925"/>
    </source>
</evidence>
<dbReference type="Pfam" id="PF09835">
    <property type="entry name" value="DUF2062"/>
    <property type="match status" value="1"/>
</dbReference>
<evidence type="ECO:0000313" key="3">
    <source>
        <dbReference type="EMBL" id="ADE54753.1"/>
    </source>
</evidence>
<dbReference type="AlphaFoldDB" id="D5EK04"/>
<feature type="transmembrane region" description="Helical" evidence="1">
    <location>
        <begin position="157"/>
        <end position="179"/>
    </location>
</feature>
<feature type="domain" description="DUF2062" evidence="2">
    <location>
        <begin position="46"/>
        <end position="181"/>
    </location>
</feature>
<dbReference type="STRING" id="583355.Caka_1734"/>
<dbReference type="InterPro" id="IPR018639">
    <property type="entry name" value="DUF2062"/>
</dbReference>
<dbReference type="HOGENOM" id="CLU_1234004_0_0_0"/>
<gene>
    <name evidence="3" type="ordered locus">Caka_1734</name>
</gene>
<dbReference type="RefSeq" id="WP_013043475.1">
    <property type="nucleotide sequence ID" value="NC_014008.1"/>
</dbReference>
<evidence type="ECO:0000256" key="1">
    <source>
        <dbReference type="SAM" id="Phobius"/>
    </source>
</evidence>
<dbReference type="KEGG" id="caa:Caka_1734"/>
<feature type="transmembrane region" description="Helical" evidence="1">
    <location>
        <begin position="62"/>
        <end position="88"/>
    </location>
</feature>
<keyword evidence="1" id="KW-1133">Transmembrane helix</keyword>
<keyword evidence="4" id="KW-1185">Reference proteome</keyword>